<dbReference type="EMBL" id="KV878350">
    <property type="protein sequence ID" value="OJJ43862.1"/>
    <property type="molecule type" value="Genomic_DNA"/>
</dbReference>
<evidence type="ECO:0000256" key="1">
    <source>
        <dbReference type="SAM" id="MobiDB-lite"/>
    </source>
</evidence>
<dbReference type="RefSeq" id="XP_022578372.1">
    <property type="nucleotide sequence ID" value="XM_022725110.1"/>
</dbReference>
<evidence type="ECO:0000313" key="2">
    <source>
        <dbReference type="EMBL" id="OJJ43862.1"/>
    </source>
</evidence>
<feature type="region of interest" description="Disordered" evidence="1">
    <location>
        <begin position="1"/>
        <end position="64"/>
    </location>
</feature>
<organism evidence="2 3">
    <name type="scientific">Penicilliopsis zonata CBS 506.65</name>
    <dbReference type="NCBI Taxonomy" id="1073090"/>
    <lineage>
        <taxon>Eukaryota</taxon>
        <taxon>Fungi</taxon>
        <taxon>Dikarya</taxon>
        <taxon>Ascomycota</taxon>
        <taxon>Pezizomycotina</taxon>
        <taxon>Eurotiomycetes</taxon>
        <taxon>Eurotiomycetidae</taxon>
        <taxon>Eurotiales</taxon>
        <taxon>Aspergillaceae</taxon>
        <taxon>Penicilliopsis</taxon>
    </lineage>
</organism>
<accession>A0A1L9S9K2</accession>
<keyword evidence="3" id="KW-1185">Reference proteome</keyword>
<dbReference type="Proteomes" id="UP000184188">
    <property type="component" value="Unassembled WGS sequence"/>
</dbReference>
<proteinExistence type="predicted"/>
<feature type="compositionally biased region" description="Low complexity" evidence="1">
    <location>
        <begin position="41"/>
        <end position="52"/>
    </location>
</feature>
<reference evidence="3" key="1">
    <citation type="journal article" date="2017" name="Genome Biol.">
        <title>Comparative genomics reveals high biological diversity and specific adaptations in the industrially and medically important fungal genus Aspergillus.</title>
        <authorList>
            <person name="de Vries R.P."/>
            <person name="Riley R."/>
            <person name="Wiebenga A."/>
            <person name="Aguilar-Osorio G."/>
            <person name="Amillis S."/>
            <person name="Uchima C.A."/>
            <person name="Anderluh G."/>
            <person name="Asadollahi M."/>
            <person name="Askin M."/>
            <person name="Barry K."/>
            <person name="Battaglia E."/>
            <person name="Bayram O."/>
            <person name="Benocci T."/>
            <person name="Braus-Stromeyer S.A."/>
            <person name="Caldana C."/>
            <person name="Canovas D."/>
            <person name="Cerqueira G.C."/>
            <person name="Chen F."/>
            <person name="Chen W."/>
            <person name="Choi C."/>
            <person name="Clum A."/>
            <person name="Dos Santos R.A."/>
            <person name="Damasio A.R."/>
            <person name="Diallinas G."/>
            <person name="Emri T."/>
            <person name="Fekete E."/>
            <person name="Flipphi M."/>
            <person name="Freyberg S."/>
            <person name="Gallo A."/>
            <person name="Gournas C."/>
            <person name="Habgood R."/>
            <person name="Hainaut M."/>
            <person name="Harispe M.L."/>
            <person name="Henrissat B."/>
            <person name="Hilden K.S."/>
            <person name="Hope R."/>
            <person name="Hossain A."/>
            <person name="Karabika E."/>
            <person name="Karaffa L."/>
            <person name="Karanyi Z."/>
            <person name="Krasevec N."/>
            <person name="Kuo A."/>
            <person name="Kusch H."/>
            <person name="LaButti K."/>
            <person name="Lagendijk E.L."/>
            <person name="Lapidus A."/>
            <person name="Levasseur A."/>
            <person name="Lindquist E."/>
            <person name="Lipzen A."/>
            <person name="Logrieco A.F."/>
            <person name="MacCabe A."/>
            <person name="Maekelae M.R."/>
            <person name="Malavazi I."/>
            <person name="Melin P."/>
            <person name="Meyer V."/>
            <person name="Mielnichuk N."/>
            <person name="Miskei M."/>
            <person name="Molnar A.P."/>
            <person name="Mule G."/>
            <person name="Ngan C.Y."/>
            <person name="Orejas M."/>
            <person name="Orosz E."/>
            <person name="Ouedraogo J.P."/>
            <person name="Overkamp K.M."/>
            <person name="Park H.-S."/>
            <person name="Perrone G."/>
            <person name="Piumi F."/>
            <person name="Punt P.J."/>
            <person name="Ram A.F."/>
            <person name="Ramon A."/>
            <person name="Rauscher S."/>
            <person name="Record E."/>
            <person name="Riano-Pachon D.M."/>
            <person name="Robert V."/>
            <person name="Roehrig J."/>
            <person name="Ruller R."/>
            <person name="Salamov A."/>
            <person name="Salih N.S."/>
            <person name="Samson R.A."/>
            <person name="Sandor E."/>
            <person name="Sanguinetti M."/>
            <person name="Schuetze T."/>
            <person name="Sepcic K."/>
            <person name="Shelest E."/>
            <person name="Sherlock G."/>
            <person name="Sophianopoulou V."/>
            <person name="Squina F.M."/>
            <person name="Sun H."/>
            <person name="Susca A."/>
            <person name="Todd R.B."/>
            <person name="Tsang A."/>
            <person name="Unkles S.E."/>
            <person name="van de Wiele N."/>
            <person name="van Rossen-Uffink D."/>
            <person name="Oliveira J.V."/>
            <person name="Vesth T.C."/>
            <person name="Visser J."/>
            <person name="Yu J.-H."/>
            <person name="Zhou M."/>
            <person name="Andersen M.R."/>
            <person name="Archer D.B."/>
            <person name="Baker S.E."/>
            <person name="Benoit I."/>
            <person name="Brakhage A.A."/>
            <person name="Braus G.H."/>
            <person name="Fischer R."/>
            <person name="Frisvad J.C."/>
            <person name="Goldman G.H."/>
            <person name="Houbraken J."/>
            <person name="Oakley B."/>
            <person name="Pocsi I."/>
            <person name="Scazzocchio C."/>
            <person name="Seiboth B."/>
            <person name="vanKuyk P.A."/>
            <person name="Wortman J."/>
            <person name="Dyer P.S."/>
            <person name="Grigoriev I.V."/>
        </authorList>
    </citation>
    <scope>NUCLEOTIDE SEQUENCE [LARGE SCALE GENOMIC DNA]</scope>
    <source>
        <strain evidence="3">CBS 506.65</strain>
    </source>
</reference>
<protein>
    <recommendedName>
        <fullName evidence="4">F-box domain-containing protein</fullName>
    </recommendedName>
</protein>
<feature type="compositionally biased region" description="Polar residues" evidence="1">
    <location>
        <begin position="14"/>
        <end position="28"/>
    </location>
</feature>
<sequence length="446" mass="50463">MLTPIRVRGRRKQPTATQNGDKNTQASAKASPKAHGRPLMSSQSKLASSQSKSTRRVTLLTAPRPEKKHGLSQFERLPLELIERIFLYAVNVNLARASPMLQAVLSSERIYRVLILLAFWNDRQRDTDRPKKYTRDVARIMRPLDYNPLRDGERAALQATVLRCRWCTARRIMERMPDLMRLMVLREGFSVDKELDGLLEDLAMDNNKGSSEGSEIQREIERKDIKYSLAINRVSMRITSAAETQPDPLVVPFLSVRRFPDALLRGDRSFDQDETFLLETLLAAASIEGFASVTLSHDALHHGIHTALVANNARALASLLELDQSYFRRQSSSSATSTSSSSEYSLPAEHFRTAVRVARSDPTLFLLLLRANAESVPADDAEITQWAMDMVEGRTVSKRKSRFGRWLLDWMMHLPRTGSILFTSGRANPQDEMGRRYLDIFGESST</sequence>
<dbReference type="AlphaFoldDB" id="A0A1L9S9K2"/>
<dbReference type="OrthoDB" id="4167490at2759"/>
<evidence type="ECO:0008006" key="4">
    <source>
        <dbReference type="Google" id="ProtNLM"/>
    </source>
</evidence>
<gene>
    <name evidence="2" type="ORF">ASPZODRAFT_145800</name>
</gene>
<dbReference type="VEuPathDB" id="FungiDB:ASPZODRAFT_145800"/>
<evidence type="ECO:0000313" key="3">
    <source>
        <dbReference type="Proteomes" id="UP000184188"/>
    </source>
</evidence>
<name>A0A1L9S9K2_9EURO</name>
<dbReference type="GeneID" id="34611575"/>